<dbReference type="GO" id="GO:1903259">
    <property type="term" value="P:exon-exon junction complex disassembly"/>
    <property type="evidence" value="ECO:0007669"/>
    <property type="project" value="InterPro"/>
</dbReference>
<feature type="region of interest" description="Disordered" evidence="2">
    <location>
        <begin position="148"/>
        <end position="200"/>
    </location>
</feature>
<evidence type="ECO:0000256" key="2">
    <source>
        <dbReference type="SAM" id="MobiDB-lite"/>
    </source>
</evidence>
<evidence type="ECO:0000313" key="4">
    <source>
        <dbReference type="EMBL" id="WMV12502.1"/>
    </source>
</evidence>
<dbReference type="InterPro" id="IPR039333">
    <property type="entry name" value="PYM1"/>
</dbReference>
<dbReference type="InterPro" id="IPR015362">
    <property type="entry name" value="WIBG_mago-bd"/>
</dbReference>
<evidence type="ECO:0000256" key="1">
    <source>
        <dbReference type="SAM" id="Coils"/>
    </source>
</evidence>
<dbReference type="Proteomes" id="UP001234989">
    <property type="component" value="Chromosome 1"/>
</dbReference>
<sequence>MASSTTKGEDEAKQLAAELGKTLKEGERLLAPTRRPDGTLRKPIRIRAGYVPQDEVAIYKSKGAIWKKEMESLQDVPPGYDPVMDEKPKSKAAKRNERKKEKRQQDRVLTPDTVCFSIVPLEGSDVSLFVDAPEKANRYQFPSKSIFLEQSPDKQKPSPNVGIVQLKQQEQSAALEKGKNPENDEVSSAENSVDGPDQVESVMSQINNLAISANPVIPPSNSTESSGMGDSVQDIDKKIRALKKKIRLTEAQQQKTEEKDMKPEQLEKMAKLESWRKELKLLEDKKAELEAS</sequence>
<dbReference type="SMART" id="SM01273">
    <property type="entry name" value="Mago-bind"/>
    <property type="match status" value="1"/>
</dbReference>
<reference evidence="4" key="1">
    <citation type="submission" date="2023-08" db="EMBL/GenBank/DDBJ databases">
        <title>A de novo genome assembly of Solanum verrucosum Schlechtendal, a Mexican diploid species geographically isolated from the other diploid A-genome species in potato relatives.</title>
        <authorList>
            <person name="Hosaka K."/>
        </authorList>
    </citation>
    <scope>NUCLEOTIDE SEQUENCE</scope>
    <source>
        <tissue evidence="4">Young leaves</tissue>
    </source>
</reference>
<evidence type="ECO:0000313" key="5">
    <source>
        <dbReference type="Proteomes" id="UP001234989"/>
    </source>
</evidence>
<feature type="compositionally biased region" description="Polar residues" evidence="2">
    <location>
        <begin position="219"/>
        <end position="228"/>
    </location>
</feature>
<feature type="region of interest" description="Disordered" evidence="2">
    <location>
        <begin position="72"/>
        <end position="107"/>
    </location>
</feature>
<protein>
    <recommendedName>
        <fullName evidence="3">WIBG Mago-binding domain-containing protein</fullName>
    </recommendedName>
</protein>
<dbReference type="EMBL" id="CP133612">
    <property type="protein sequence ID" value="WMV12502.1"/>
    <property type="molecule type" value="Genomic_DNA"/>
</dbReference>
<dbReference type="GO" id="GO:0003723">
    <property type="term" value="F:RNA binding"/>
    <property type="evidence" value="ECO:0007669"/>
    <property type="project" value="TreeGrafter"/>
</dbReference>
<name>A0AAF0T949_SOLVR</name>
<dbReference type="PANTHER" id="PTHR22959:SF0">
    <property type="entry name" value="PARTNER OF Y14 AND MAGO"/>
    <property type="match status" value="1"/>
</dbReference>
<feature type="compositionally biased region" description="Basic and acidic residues" evidence="2">
    <location>
        <begin position="21"/>
        <end position="40"/>
    </location>
</feature>
<keyword evidence="1" id="KW-0175">Coiled coil</keyword>
<dbReference type="SUPFAM" id="SSF101931">
    <property type="entry name" value="Pym (Within the bgcn gene intron protein, WIBG), N-terminal domain"/>
    <property type="match status" value="1"/>
</dbReference>
<gene>
    <name evidence="4" type="ORF">MTR67_005887</name>
</gene>
<feature type="region of interest" description="Disordered" evidence="2">
    <location>
        <begin position="1"/>
        <end position="42"/>
    </location>
</feature>
<dbReference type="InterPro" id="IPR036348">
    <property type="entry name" value="WIBG_N_sf"/>
</dbReference>
<feature type="region of interest" description="Disordered" evidence="2">
    <location>
        <begin position="212"/>
        <end position="232"/>
    </location>
</feature>
<organism evidence="4 5">
    <name type="scientific">Solanum verrucosum</name>
    <dbReference type="NCBI Taxonomy" id="315347"/>
    <lineage>
        <taxon>Eukaryota</taxon>
        <taxon>Viridiplantae</taxon>
        <taxon>Streptophyta</taxon>
        <taxon>Embryophyta</taxon>
        <taxon>Tracheophyta</taxon>
        <taxon>Spermatophyta</taxon>
        <taxon>Magnoliopsida</taxon>
        <taxon>eudicotyledons</taxon>
        <taxon>Gunneridae</taxon>
        <taxon>Pentapetalae</taxon>
        <taxon>asterids</taxon>
        <taxon>lamiids</taxon>
        <taxon>Solanales</taxon>
        <taxon>Solanaceae</taxon>
        <taxon>Solanoideae</taxon>
        <taxon>Solaneae</taxon>
        <taxon>Solanum</taxon>
    </lineage>
</organism>
<feature type="domain" description="WIBG Mago-binding" evidence="3">
    <location>
        <begin position="26"/>
        <end position="52"/>
    </location>
</feature>
<feature type="compositionally biased region" description="Basic and acidic residues" evidence="2">
    <location>
        <begin position="84"/>
        <end position="106"/>
    </location>
</feature>
<accession>A0AAF0T949</accession>
<dbReference type="AlphaFoldDB" id="A0AAF0T949"/>
<dbReference type="PANTHER" id="PTHR22959">
    <property type="entry name" value="PYM PROTEIN"/>
    <property type="match status" value="1"/>
</dbReference>
<proteinExistence type="predicted"/>
<feature type="coiled-coil region" evidence="1">
    <location>
        <begin position="232"/>
        <end position="292"/>
    </location>
</feature>
<dbReference type="GO" id="GO:0005737">
    <property type="term" value="C:cytoplasm"/>
    <property type="evidence" value="ECO:0007669"/>
    <property type="project" value="TreeGrafter"/>
</dbReference>
<dbReference type="Pfam" id="PF09282">
    <property type="entry name" value="Mago-bind"/>
    <property type="match status" value="1"/>
</dbReference>
<evidence type="ECO:0000259" key="3">
    <source>
        <dbReference type="SMART" id="SM01273"/>
    </source>
</evidence>
<dbReference type="GO" id="GO:0035145">
    <property type="term" value="C:exon-exon junction complex"/>
    <property type="evidence" value="ECO:0007669"/>
    <property type="project" value="TreeGrafter"/>
</dbReference>
<keyword evidence="5" id="KW-1185">Reference proteome</keyword>